<reference evidence="1 2" key="1">
    <citation type="journal article" date="2020" name="Cell">
        <title>Large-Scale Comparative Analyses of Tick Genomes Elucidate Their Genetic Diversity and Vector Capacities.</title>
        <authorList>
            <consortium name="Tick Genome and Microbiome Consortium (TIGMIC)"/>
            <person name="Jia N."/>
            <person name="Wang J."/>
            <person name="Shi W."/>
            <person name="Du L."/>
            <person name="Sun Y."/>
            <person name="Zhan W."/>
            <person name="Jiang J.F."/>
            <person name="Wang Q."/>
            <person name="Zhang B."/>
            <person name="Ji P."/>
            <person name="Bell-Sakyi L."/>
            <person name="Cui X.M."/>
            <person name="Yuan T.T."/>
            <person name="Jiang B.G."/>
            <person name="Yang W.F."/>
            <person name="Lam T.T."/>
            <person name="Chang Q.C."/>
            <person name="Ding S.J."/>
            <person name="Wang X.J."/>
            <person name="Zhu J.G."/>
            <person name="Ruan X.D."/>
            <person name="Zhao L."/>
            <person name="Wei J.T."/>
            <person name="Ye R.Z."/>
            <person name="Que T.C."/>
            <person name="Du C.H."/>
            <person name="Zhou Y.H."/>
            <person name="Cheng J.X."/>
            <person name="Dai P.F."/>
            <person name="Guo W.B."/>
            <person name="Han X.H."/>
            <person name="Huang E.J."/>
            <person name="Li L.F."/>
            <person name="Wei W."/>
            <person name="Gao Y.C."/>
            <person name="Liu J.Z."/>
            <person name="Shao H.Z."/>
            <person name="Wang X."/>
            <person name="Wang C.C."/>
            <person name="Yang T.C."/>
            <person name="Huo Q.B."/>
            <person name="Li W."/>
            <person name="Chen H.Y."/>
            <person name="Chen S.E."/>
            <person name="Zhou L.G."/>
            <person name="Ni X.B."/>
            <person name="Tian J.H."/>
            <person name="Sheng Y."/>
            <person name="Liu T."/>
            <person name="Pan Y.S."/>
            <person name="Xia L.Y."/>
            <person name="Li J."/>
            <person name="Zhao F."/>
            <person name="Cao W.C."/>
        </authorList>
    </citation>
    <scope>NUCLEOTIDE SEQUENCE [LARGE SCALE GENOMIC DNA]</scope>
    <source>
        <strain evidence="1">Iper-2018</strain>
    </source>
</reference>
<dbReference type="Proteomes" id="UP000805193">
    <property type="component" value="Unassembled WGS sequence"/>
</dbReference>
<keyword evidence="2" id="KW-1185">Reference proteome</keyword>
<gene>
    <name evidence="1" type="ORF">HPB47_020481</name>
</gene>
<dbReference type="EMBL" id="JABSTQ010009114">
    <property type="protein sequence ID" value="KAG0432805.1"/>
    <property type="molecule type" value="Genomic_DNA"/>
</dbReference>
<evidence type="ECO:0000313" key="1">
    <source>
        <dbReference type="EMBL" id="KAG0432805.1"/>
    </source>
</evidence>
<proteinExistence type="predicted"/>
<organism evidence="1 2">
    <name type="scientific">Ixodes persulcatus</name>
    <name type="common">Taiga tick</name>
    <dbReference type="NCBI Taxonomy" id="34615"/>
    <lineage>
        <taxon>Eukaryota</taxon>
        <taxon>Metazoa</taxon>
        <taxon>Ecdysozoa</taxon>
        <taxon>Arthropoda</taxon>
        <taxon>Chelicerata</taxon>
        <taxon>Arachnida</taxon>
        <taxon>Acari</taxon>
        <taxon>Parasitiformes</taxon>
        <taxon>Ixodida</taxon>
        <taxon>Ixodoidea</taxon>
        <taxon>Ixodidae</taxon>
        <taxon>Ixodinae</taxon>
        <taxon>Ixodes</taxon>
    </lineage>
</organism>
<protein>
    <submittedName>
        <fullName evidence="1">Uncharacterized protein</fullName>
    </submittedName>
</protein>
<evidence type="ECO:0000313" key="2">
    <source>
        <dbReference type="Proteomes" id="UP000805193"/>
    </source>
</evidence>
<accession>A0AC60QF82</accession>
<sequence length="77" mass="8380">MGPADTLFNAEESLAQGVTEAIDAAEGHPLDENDVAQALSYYTTEATDYTRQSPNKKDVVRIVTDGEEGFVAKRFLT</sequence>
<comment type="caution">
    <text evidence="1">The sequence shown here is derived from an EMBL/GenBank/DDBJ whole genome shotgun (WGS) entry which is preliminary data.</text>
</comment>
<name>A0AC60QF82_IXOPE</name>